<feature type="domain" description="ABC-type glycine betaine transport system substrate-binding" evidence="6">
    <location>
        <begin position="35"/>
        <end position="174"/>
    </location>
</feature>
<proteinExistence type="predicted"/>
<dbReference type="GO" id="GO:0015226">
    <property type="term" value="F:carnitine transmembrane transporter activity"/>
    <property type="evidence" value="ECO:0007669"/>
    <property type="project" value="TreeGrafter"/>
</dbReference>
<dbReference type="Pfam" id="PF04069">
    <property type="entry name" value="OpuAC"/>
    <property type="match status" value="2"/>
</dbReference>
<feature type="chain" id="PRO_5038970140" evidence="5">
    <location>
        <begin position="21"/>
        <end position="297"/>
    </location>
</feature>
<dbReference type="PANTHER" id="PTHR47737">
    <property type="entry name" value="GLYCINE BETAINE/PROLINE BETAINE TRANSPORT SYSTEM PERMEASE PROTEIN PROW"/>
    <property type="match status" value="1"/>
</dbReference>
<protein>
    <submittedName>
        <fullName evidence="7">Glycine/betaine ABC transporter</fullName>
    </submittedName>
</protein>
<accession>A0A365KXF2</accession>
<evidence type="ECO:0000313" key="7">
    <source>
        <dbReference type="EMBL" id="RAZ77846.1"/>
    </source>
</evidence>
<reference evidence="7 8" key="1">
    <citation type="submission" date="2018-06" db="EMBL/GenBank/DDBJ databases">
        <title>The draft genome sequences of strains SCU63 and S1.</title>
        <authorList>
            <person name="Gan L."/>
        </authorList>
    </citation>
    <scope>NUCLEOTIDE SEQUENCE [LARGE SCALE GENOMIC DNA]</scope>
    <source>
        <strain evidence="7 8">SCU63</strain>
    </source>
</reference>
<dbReference type="InterPro" id="IPR007210">
    <property type="entry name" value="ABC_Gly_betaine_transp_sub-bd"/>
</dbReference>
<dbReference type="GO" id="GO:0015871">
    <property type="term" value="P:choline transport"/>
    <property type="evidence" value="ECO:0007669"/>
    <property type="project" value="TreeGrafter"/>
</dbReference>
<dbReference type="GO" id="GO:0005275">
    <property type="term" value="F:amine transmembrane transporter activity"/>
    <property type="evidence" value="ECO:0007669"/>
    <property type="project" value="TreeGrafter"/>
</dbReference>
<dbReference type="GO" id="GO:0043190">
    <property type="term" value="C:ATP-binding cassette (ABC) transporter complex"/>
    <property type="evidence" value="ECO:0007669"/>
    <property type="project" value="InterPro"/>
</dbReference>
<evidence type="ECO:0000256" key="2">
    <source>
        <dbReference type="ARBA" id="ARBA00022448"/>
    </source>
</evidence>
<evidence type="ECO:0000256" key="1">
    <source>
        <dbReference type="ARBA" id="ARBA00004236"/>
    </source>
</evidence>
<dbReference type="AlphaFoldDB" id="A0A365KXF2"/>
<evidence type="ECO:0000256" key="3">
    <source>
        <dbReference type="ARBA" id="ARBA00022475"/>
    </source>
</evidence>
<sequence>MIKYKYLTGTAALSAALLVAGCGSDEGSAGGQSLGEELDYTITGIEPGAGLTGLAKDTLEEYDNLEGWELEESSTASMLTALDDAIDDEEPLIITGWTPHWMFSAYDLKFLEDPKETLGGPENIQTIAREGFEEDFPEAYKILDAFEWELEDLQSVMYAGQDMPFEEAGQNWIDENRETVDEWTANAEPVDDKKIELVSTPWDSERASASVLEIVLEEQGFDVTVTDVDPAVLFEAIATGGADASIAPWLPVTHGAFYEKHEENMLDLGPNLTGAQNGIAVPAYMDIDSIEDLEPKE</sequence>
<keyword evidence="8" id="KW-1185">Reference proteome</keyword>
<evidence type="ECO:0000256" key="5">
    <source>
        <dbReference type="SAM" id="SignalP"/>
    </source>
</evidence>
<evidence type="ECO:0000259" key="6">
    <source>
        <dbReference type="Pfam" id="PF04069"/>
    </source>
</evidence>
<dbReference type="EMBL" id="QLZR01000003">
    <property type="protein sequence ID" value="RAZ77846.1"/>
    <property type="molecule type" value="Genomic_DNA"/>
</dbReference>
<dbReference type="PANTHER" id="PTHR47737:SF1">
    <property type="entry name" value="GLYCINE BETAINE_PROLINE BETAINE TRANSPORT SYSTEM PERMEASE PROTEIN PROW"/>
    <property type="match status" value="1"/>
</dbReference>
<dbReference type="RefSeq" id="WP_112223573.1">
    <property type="nucleotide sequence ID" value="NZ_CP047673.1"/>
</dbReference>
<dbReference type="PROSITE" id="PS51257">
    <property type="entry name" value="PROKAR_LIPOPROTEIN"/>
    <property type="match status" value="1"/>
</dbReference>
<keyword evidence="3" id="KW-1003">Cell membrane</keyword>
<comment type="caution">
    <text evidence="7">The sequence shown here is derived from an EMBL/GenBank/DDBJ whole genome shotgun (WGS) entry which is preliminary data.</text>
</comment>
<dbReference type="Gene3D" id="3.10.105.10">
    <property type="entry name" value="Dipeptide-binding Protein, Domain 3"/>
    <property type="match status" value="1"/>
</dbReference>
<evidence type="ECO:0000256" key="4">
    <source>
        <dbReference type="ARBA" id="ARBA00023136"/>
    </source>
</evidence>
<organism evidence="7 8">
    <name type="scientific">Planococcus halotolerans</name>
    <dbReference type="NCBI Taxonomy" id="2233542"/>
    <lineage>
        <taxon>Bacteria</taxon>
        <taxon>Bacillati</taxon>
        <taxon>Bacillota</taxon>
        <taxon>Bacilli</taxon>
        <taxon>Bacillales</taxon>
        <taxon>Caryophanaceae</taxon>
        <taxon>Planococcus</taxon>
    </lineage>
</organism>
<keyword evidence="4" id="KW-0472">Membrane</keyword>
<name>A0A365KXF2_9BACL</name>
<evidence type="ECO:0000313" key="8">
    <source>
        <dbReference type="Proteomes" id="UP000251002"/>
    </source>
</evidence>
<dbReference type="Gene3D" id="3.40.190.100">
    <property type="entry name" value="Glycine betaine-binding periplasmic protein, domain 2"/>
    <property type="match status" value="1"/>
</dbReference>
<keyword evidence="5" id="KW-0732">Signal</keyword>
<comment type="subcellular location">
    <subcellularLocation>
        <location evidence="1">Cell membrane</location>
    </subcellularLocation>
</comment>
<dbReference type="Proteomes" id="UP000251002">
    <property type="component" value="Unassembled WGS sequence"/>
</dbReference>
<keyword evidence="2" id="KW-0813">Transport</keyword>
<gene>
    <name evidence="7" type="ORF">DP120_10220</name>
</gene>
<dbReference type="GO" id="GO:0031460">
    <property type="term" value="P:glycine betaine transport"/>
    <property type="evidence" value="ECO:0007669"/>
    <property type="project" value="TreeGrafter"/>
</dbReference>
<dbReference type="SUPFAM" id="SSF53850">
    <property type="entry name" value="Periplasmic binding protein-like II"/>
    <property type="match status" value="2"/>
</dbReference>
<feature type="signal peptide" evidence="5">
    <location>
        <begin position="1"/>
        <end position="20"/>
    </location>
</feature>
<feature type="domain" description="ABC-type glycine betaine transport system substrate-binding" evidence="6">
    <location>
        <begin position="193"/>
        <end position="294"/>
    </location>
</feature>